<dbReference type="Gene3D" id="1.10.10.10">
    <property type="entry name" value="Winged helix-like DNA-binding domain superfamily/Winged helix DNA-binding domain"/>
    <property type="match status" value="1"/>
</dbReference>
<dbReference type="AlphaFoldDB" id="A0AAP2Z1I8"/>
<dbReference type="EMBL" id="JAOPKA010000016">
    <property type="protein sequence ID" value="MCU4743516.1"/>
    <property type="molecule type" value="Genomic_DNA"/>
</dbReference>
<evidence type="ECO:0000313" key="3">
    <source>
        <dbReference type="EMBL" id="MCU4974812.1"/>
    </source>
</evidence>
<feature type="compositionally biased region" description="Basic and acidic residues" evidence="1">
    <location>
        <begin position="122"/>
        <end position="138"/>
    </location>
</feature>
<dbReference type="Proteomes" id="UP001321018">
    <property type="component" value="Unassembled WGS sequence"/>
</dbReference>
<evidence type="ECO:0000256" key="1">
    <source>
        <dbReference type="SAM" id="MobiDB-lite"/>
    </source>
</evidence>
<sequence>MNLPDRHTDDEPDTWHVLQAVTATSRANIIADIVGHPEGSPSVDELSKTNPSLEKDTIRGHLSVLKDVGVVDELTIPPGERTRGYPYKFYRLTERARDLFDENGLFPETAWKRQYDRLTKDAEMRELEQMPRPTPDRDTSDDDRSEGLTAD</sequence>
<reference evidence="2 4" key="1">
    <citation type="submission" date="2022-09" db="EMBL/GenBank/DDBJ databases">
        <title>Enrichment on poylsaccharides allowed isolation of novel metabolic and taxonomic groups of Haloarchaea.</title>
        <authorList>
            <person name="Sorokin D.Y."/>
            <person name="Elcheninov A.G."/>
            <person name="Khizhniak T.V."/>
            <person name="Kolganova T.V."/>
            <person name="Kublanov I.V."/>
        </authorList>
    </citation>
    <scope>NUCLEOTIDE SEQUENCE</scope>
    <source>
        <strain evidence="3 4">AArc-m2/3/4</strain>
        <strain evidence="2">AArc-xg1-1</strain>
    </source>
</reference>
<feature type="region of interest" description="Disordered" evidence="1">
    <location>
        <begin position="122"/>
        <end position="151"/>
    </location>
</feature>
<dbReference type="EMBL" id="JAOPKB010000014">
    <property type="protein sequence ID" value="MCU4974812.1"/>
    <property type="molecule type" value="Genomic_DNA"/>
</dbReference>
<dbReference type="InterPro" id="IPR036388">
    <property type="entry name" value="WH-like_DNA-bd_sf"/>
</dbReference>
<dbReference type="InterPro" id="IPR036390">
    <property type="entry name" value="WH_DNA-bd_sf"/>
</dbReference>
<keyword evidence="4" id="KW-1185">Reference proteome</keyword>
<gene>
    <name evidence="3" type="ORF">OB955_19005</name>
    <name evidence="2" type="ORF">OB960_19205</name>
</gene>
<evidence type="ECO:0000313" key="4">
    <source>
        <dbReference type="Proteomes" id="UP001320972"/>
    </source>
</evidence>
<name>A0AAP2Z1I8_9EURY</name>
<comment type="caution">
    <text evidence="2">The sequence shown here is derived from an EMBL/GenBank/DDBJ whole genome shotgun (WGS) entry which is preliminary data.</text>
</comment>
<evidence type="ECO:0000313" key="5">
    <source>
        <dbReference type="Proteomes" id="UP001321018"/>
    </source>
</evidence>
<dbReference type="Proteomes" id="UP001320972">
    <property type="component" value="Unassembled WGS sequence"/>
</dbReference>
<evidence type="ECO:0000313" key="2">
    <source>
        <dbReference type="EMBL" id="MCU4743516.1"/>
    </source>
</evidence>
<dbReference type="SUPFAM" id="SSF46785">
    <property type="entry name" value="Winged helix' DNA-binding domain"/>
    <property type="match status" value="1"/>
</dbReference>
<accession>A0AAP2Z1I8</accession>
<dbReference type="RefSeq" id="WP_338005335.1">
    <property type="nucleotide sequence ID" value="NZ_JAOPKA010000016.1"/>
</dbReference>
<protein>
    <submittedName>
        <fullName evidence="2">ArsR family transcriptional regulator</fullName>
    </submittedName>
</protein>
<organism evidence="2 5">
    <name type="scientific">Natronoglomus mannanivorans</name>
    <dbReference type="NCBI Taxonomy" id="2979990"/>
    <lineage>
        <taxon>Archaea</taxon>
        <taxon>Methanobacteriati</taxon>
        <taxon>Methanobacteriota</taxon>
        <taxon>Stenosarchaea group</taxon>
        <taxon>Halobacteria</taxon>
        <taxon>Halobacteriales</taxon>
        <taxon>Natrialbaceae</taxon>
        <taxon>Natronoglomus</taxon>
    </lineage>
</organism>
<proteinExistence type="predicted"/>